<dbReference type="GO" id="GO:0004222">
    <property type="term" value="F:metalloendopeptidase activity"/>
    <property type="evidence" value="ECO:0007669"/>
    <property type="project" value="InterPro"/>
</dbReference>
<evidence type="ECO:0000256" key="6">
    <source>
        <dbReference type="RuleBase" id="RU003983"/>
    </source>
</evidence>
<dbReference type="eggNOG" id="COG4783">
    <property type="taxonomic scope" value="Bacteria"/>
</dbReference>
<comment type="cofactor">
    <cofactor evidence="6">
        <name>Zn(2+)</name>
        <dbReference type="ChEBI" id="CHEBI:29105"/>
    </cofactor>
    <text evidence="6">Binds 1 zinc ion per subunit.</text>
</comment>
<keyword evidence="10" id="KW-1185">Reference proteome</keyword>
<dbReference type="Proteomes" id="UP000003835">
    <property type="component" value="Unassembled WGS sequence"/>
</dbReference>
<dbReference type="CDD" id="cd07332">
    <property type="entry name" value="M48C_Oma1_like"/>
    <property type="match status" value="1"/>
</dbReference>
<dbReference type="InterPro" id="IPR051156">
    <property type="entry name" value="Mito/Outer_Membr_Metalloprot"/>
</dbReference>
<keyword evidence="7" id="KW-0472">Membrane</keyword>
<evidence type="ECO:0000256" key="1">
    <source>
        <dbReference type="ARBA" id="ARBA00022670"/>
    </source>
</evidence>
<evidence type="ECO:0000256" key="3">
    <source>
        <dbReference type="ARBA" id="ARBA00022801"/>
    </source>
</evidence>
<evidence type="ECO:0000256" key="4">
    <source>
        <dbReference type="ARBA" id="ARBA00022833"/>
    </source>
</evidence>
<keyword evidence="5 6" id="KW-0482">Metalloprotease</keyword>
<dbReference type="STRING" id="118168.MC7420_48"/>
<dbReference type="HOGENOM" id="CLU_029002_0_3_3"/>
<feature type="domain" description="Peptidase M48" evidence="8">
    <location>
        <begin position="74"/>
        <end position="247"/>
    </location>
</feature>
<evidence type="ECO:0000313" key="10">
    <source>
        <dbReference type="Proteomes" id="UP000003835"/>
    </source>
</evidence>
<name>B4W2S4_9CYAN</name>
<keyword evidence="7" id="KW-1133">Transmembrane helix</keyword>
<dbReference type="Pfam" id="PF01435">
    <property type="entry name" value="Peptidase_M48"/>
    <property type="match status" value="1"/>
</dbReference>
<keyword evidence="3 6" id="KW-0378">Hydrolase</keyword>
<evidence type="ECO:0000256" key="2">
    <source>
        <dbReference type="ARBA" id="ARBA00022723"/>
    </source>
</evidence>
<organism evidence="9 10">
    <name type="scientific">Coleofasciculus chthonoplastes PCC 7420</name>
    <dbReference type="NCBI Taxonomy" id="118168"/>
    <lineage>
        <taxon>Bacteria</taxon>
        <taxon>Bacillati</taxon>
        <taxon>Cyanobacteriota</taxon>
        <taxon>Cyanophyceae</taxon>
        <taxon>Coleofasciculales</taxon>
        <taxon>Coleofasciculaceae</taxon>
        <taxon>Coleofasciculus</taxon>
    </lineage>
</organism>
<dbReference type="PANTHER" id="PTHR22726">
    <property type="entry name" value="METALLOENDOPEPTIDASE OMA1"/>
    <property type="match status" value="1"/>
</dbReference>
<evidence type="ECO:0000313" key="9">
    <source>
        <dbReference type="EMBL" id="EDX71482.1"/>
    </source>
</evidence>
<protein>
    <submittedName>
        <fullName evidence="9">Peptidase, M48 family</fullName>
    </submittedName>
</protein>
<dbReference type="PANTHER" id="PTHR22726:SF1">
    <property type="entry name" value="METALLOENDOPEPTIDASE OMA1, MITOCHONDRIAL"/>
    <property type="match status" value="1"/>
</dbReference>
<dbReference type="GO" id="GO:0016020">
    <property type="term" value="C:membrane"/>
    <property type="evidence" value="ECO:0007669"/>
    <property type="project" value="TreeGrafter"/>
</dbReference>
<dbReference type="GO" id="GO:0046872">
    <property type="term" value="F:metal ion binding"/>
    <property type="evidence" value="ECO:0007669"/>
    <property type="project" value="UniProtKB-KW"/>
</dbReference>
<evidence type="ECO:0000256" key="5">
    <source>
        <dbReference type="ARBA" id="ARBA00023049"/>
    </source>
</evidence>
<keyword evidence="4 6" id="KW-0862">Zinc</keyword>
<dbReference type="GO" id="GO:0051603">
    <property type="term" value="P:proteolysis involved in protein catabolic process"/>
    <property type="evidence" value="ECO:0007669"/>
    <property type="project" value="TreeGrafter"/>
</dbReference>
<dbReference type="InterPro" id="IPR001915">
    <property type="entry name" value="Peptidase_M48"/>
</dbReference>
<keyword evidence="1 6" id="KW-0645">Protease</keyword>
<gene>
    <name evidence="9" type="ORF">MC7420_48</name>
</gene>
<dbReference type="AlphaFoldDB" id="B4W2S4"/>
<evidence type="ECO:0000259" key="8">
    <source>
        <dbReference type="Pfam" id="PF01435"/>
    </source>
</evidence>
<dbReference type="EMBL" id="DS989872">
    <property type="protein sequence ID" value="EDX71482.1"/>
    <property type="molecule type" value="Genomic_DNA"/>
</dbReference>
<evidence type="ECO:0000256" key="7">
    <source>
        <dbReference type="SAM" id="Phobius"/>
    </source>
</evidence>
<feature type="transmembrane region" description="Helical" evidence="7">
    <location>
        <begin position="17"/>
        <end position="39"/>
    </location>
</feature>
<dbReference type="OrthoDB" id="9810445at2"/>
<dbReference type="Gene3D" id="3.30.2010.10">
    <property type="entry name" value="Metalloproteases ('zincins'), catalytic domain"/>
    <property type="match status" value="1"/>
</dbReference>
<proteinExistence type="inferred from homology"/>
<reference evidence="9 10" key="1">
    <citation type="submission" date="2008-07" db="EMBL/GenBank/DDBJ databases">
        <authorList>
            <person name="Tandeau de Marsac N."/>
            <person name="Ferriera S."/>
            <person name="Johnson J."/>
            <person name="Kravitz S."/>
            <person name="Beeson K."/>
            <person name="Sutton G."/>
            <person name="Rogers Y.-H."/>
            <person name="Friedman R."/>
            <person name="Frazier M."/>
            <person name="Venter J.C."/>
        </authorList>
    </citation>
    <scope>NUCLEOTIDE SEQUENCE [LARGE SCALE GENOMIC DNA]</scope>
    <source>
        <strain evidence="9 10">PCC 7420</strain>
    </source>
</reference>
<accession>B4W2S4</accession>
<comment type="similarity">
    <text evidence="6">Belongs to the peptidase M48 family.</text>
</comment>
<sequence length="267" mass="29396">MSNAPTNRNPPPSNRQLLILLGLFIGFIVAVLWLLNLLVNGLIGMIPLSVEQKLGAVIVPVYEKQAKPSPTQDTLNQLLDRLEQKLPAEQQKGRDYQVLYLPESTVNAIALPGDAIVIYQGLLEQAESENELMMVLAHELGHFAHRDHLRGLGRVLVVRVALAYFLGDAGALQSAASGAVEAIARSQYSQSQEQEADAFGLMLLYDTYGHVAGATDFFERMSEKPGANFAFLSTHPAPKKRVEELERLIKKQGYEIGTRSPLPKTLK</sequence>
<keyword evidence="2" id="KW-0479">Metal-binding</keyword>
<dbReference type="RefSeq" id="WP_006105646.1">
    <property type="nucleotide sequence ID" value="NZ_DS989872.1"/>
</dbReference>
<keyword evidence="7" id="KW-0812">Transmembrane</keyword>